<evidence type="ECO:0000313" key="2">
    <source>
        <dbReference type="Proteomes" id="UP000315115"/>
    </source>
</evidence>
<keyword evidence="1" id="KW-0614">Plasmid</keyword>
<dbReference type="EMBL" id="AP019800">
    <property type="protein sequence ID" value="BBL92299.1"/>
    <property type="molecule type" value="Genomic_DNA"/>
</dbReference>
<protein>
    <submittedName>
        <fullName evidence="1">Uncharacterized protein</fullName>
    </submittedName>
</protein>
<name>A0A510IF06_9VIBR</name>
<evidence type="ECO:0000313" key="1">
    <source>
        <dbReference type="EMBL" id="BBL92299.1"/>
    </source>
</evidence>
<dbReference type="AlphaFoldDB" id="A0A510IF06"/>
<accession>A0A510IF06</accession>
<gene>
    <name evidence="1" type="ORF">VroAM7_49520</name>
</gene>
<proteinExistence type="predicted"/>
<reference evidence="2" key="1">
    <citation type="submission" date="2019-07" db="EMBL/GenBank/DDBJ databases">
        <title>Complete Genome Sequences of Vibrion rotiferianus strain AM7.</title>
        <authorList>
            <person name="Miyazaki K."/>
            <person name="Wiseschart A."/>
            <person name="Pootanakit K."/>
            <person name="Ishimori K."/>
            <person name="Kitahara K."/>
        </authorList>
    </citation>
    <scope>NUCLEOTIDE SEQUENCE [LARGE SCALE GENOMIC DNA]</scope>
    <source>
        <strain evidence="2">AM7</strain>
        <plasmid evidence="2">pam7 dna</plasmid>
    </source>
</reference>
<dbReference type="RefSeq" id="WP_126606136.1">
    <property type="nucleotide sequence ID" value="NZ_AP019800.1"/>
</dbReference>
<sequence>MQTQIQFQQEMRSQLITQCLVRAHTAISDLQSLDVWDNKQESSRMLNVYLQFCNDTELVADLARVNERDIKLICECYLQDRYQVSLVPSFNEKPCWQELRDFLWLLVSSNLSREESLSLLQVSVHNRVMHTPRLNIFTLSLLRPDLIDLVLVDRLDQHTKLVAVELGINIKQHPLMLED</sequence>
<dbReference type="Proteomes" id="UP000315115">
    <property type="component" value="Plasmid pAM7"/>
</dbReference>
<geneLocation type="plasmid" evidence="2">
    <name>pam7 dna</name>
</geneLocation>
<organism evidence="1 2">
    <name type="scientific">Vibrio rotiferianus</name>
    <dbReference type="NCBI Taxonomy" id="190895"/>
    <lineage>
        <taxon>Bacteria</taxon>
        <taxon>Pseudomonadati</taxon>
        <taxon>Pseudomonadota</taxon>
        <taxon>Gammaproteobacteria</taxon>
        <taxon>Vibrionales</taxon>
        <taxon>Vibrionaceae</taxon>
        <taxon>Vibrio</taxon>
    </lineage>
</organism>